<keyword evidence="3" id="KW-1185">Reference proteome</keyword>
<accession>A0A379ACD5</accession>
<dbReference type="EMBL" id="UGSO01000001">
    <property type="protein sequence ID" value="SUB15554.1"/>
    <property type="molecule type" value="Genomic_DNA"/>
</dbReference>
<sequence>MANRCRRRVMLTTDPTGEAGASPEVLAVGVKAQGTIEPSDITTCSAPVTDLTVAPRNIIFGPSLFWRGKDTVSLIKLH</sequence>
<evidence type="ECO:0000313" key="3">
    <source>
        <dbReference type="Proteomes" id="UP000254640"/>
    </source>
</evidence>
<gene>
    <name evidence="2" type="ORF">NCTC9381_01441</name>
</gene>
<name>A0A379ACD5_ENTAG</name>
<protein>
    <submittedName>
        <fullName evidence="2">Uncharacterized protein</fullName>
    </submittedName>
</protein>
<feature type="region of interest" description="Disordered" evidence="1">
    <location>
        <begin position="1"/>
        <end position="20"/>
    </location>
</feature>
<proteinExistence type="predicted"/>
<evidence type="ECO:0000256" key="1">
    <source>
        <dbReference type="SAM" id="MobiDB-lite"/>
    </source>
</evidence>
<organism evidence="2 3">
    <name type="scientific">Enterobacter agglomerans</name>
    <name type="common">Erwinia herbicola</name>
    <name type="synonym">Pantoea agglomerans</name>
    <dbReference type="NCBI Taxonomy" id="549"/>
    <lineage>
        <taxon>Bacteria</taxon>
        <taxon>Pseudomonadati</taxon>
        <taxon>Pseudomonadota</taxon>
        <taxon>Gammaproteobacteria</taxon>
        <taxon>Enterobacterales</taxon>
        <taxon>Erwiniaceae</taxon>
        <taxon>Pantoea</taxon>
        <taxon>Pantoea agglomerans group</taxon>
    </lineage>
</organism>
<evidence type="ECO:0000313" key="2">
    <source>
        <dbReference type="EMBL" id="SUB15554.1"/>
    </source>
</evidence>
<dbReference type="AlphaFoldDB" id="A0A379ACD5"/>
<dbReference type="Proteomes" id="UP000254640">
    <property type="component" value="Unassembled WGS sequence"/>
</dbReference>
<reference evidence="2 3" key="1">
    <citation type="submission" date="2018-06" db="EMBL/GenBank/DDBJ databases">
        <authorList>
            <consortium name="Pathogen Informatics"/>
            <person name="Doyle S."/>
        </authorList>
    </citation>
    <scope>NUCLEOTIDE SEQUENCE [LARGE SCALE GENOMIC DNA]</scope>
    <source>
        <strain evidence="2 3">NCTC9381</strain>
    </source>
</reference>